<evidence type="ECO:0000259" key="1">
    <source>
        <dbReference type="PROSITE" id="PS50851"/>
    </source>
</evidence>
<sequence length="146" mass="15381">MSDTDTFLLLRRAGHTLALPAALTRQAVPLEDIAPLPGTTGVLHGLMPAAGRAVPILHLERLLSLDTAAQAGEAPLVLMIESGEELLGLPVDEVIGFISDDRPTFGAHALLTEERILGGYVGGGHKGRYLNAPQLFTEVSNQLGTI</sequence>
<dbReference type="InterPro" id="IPR002545">
    <property type="entry name" value="CheW-lke_dom"/>
</dbReference>
<accession>A0ABV8AAJ0</accession>
<proteinExistence type="predicted"/>
<protein>
    <submittedName>
        <fullName evidence="2">Chemotaxis protein CheW</fullName>
    </submittedName>
</protein>
<dbReference type="RefSeq" id="WP_380080653.1">
    <property type="nucleotide sequence ID" value="NZ_JBHRZF010000212.1"/>
</dbReference>
<gene>
    <name evidence="2" type="ORF">ACFOPQ_18260</name>
</gene>
<comment type="caution">
    <text evidence="2">The sequence shown here is derived from an EMBL/GenBank/DDBJ whole genome shotgun (WGS) entry which is preliminary data.</text>
</comment>
<dbReference type="Proteomes" id="UP001595748">
    <property type="component" value="Unassembled WGS sequence"/>
</dbReference>
<evidence type="ECO:0000313" key="2">
    <source>
        <dbReference type="EMBL" id="MFC3862713.1"/>
    </source>
</evidence>
<dbReference type="Gene3D" id="2.40.50.180">
    <property type="entry name" value="CheA-289, Domain 4"/>
    <property type="match status" value="1"/>
</dbReference>
<dbReference type="SUPFAM" id="SSF50341">
    <property type="entry name" value="CheW-like"/>
    <property type="match status" value="1"/>
</dbReference>
<dbReference type="Pfam" id="PF01584">
    <property type="entry name" value="CheW"/>
    <property type="match status" value="1"/>
</dbReference>
<organism evidence="2 3">
    <name type="scientific">Deinococcus antarcticus</name>
    <dbReference type="NCBI Taxonomy" id="1298767"/>
    <lineage>
        <taxon>Bacteria</taxon>
        <taxon>Thermotogati</taxon>
        <taxon>Deinococcota</taxon>
        <taxon>Deinococci</taxon>
        <taxon>Deinococcales</taxon>
        <taxon>Deinococcaceae</taxon>
        <taxon>Deinococcus</taxon>
    </lineage>
</organism>
<evidence type="ECO:0000313" key="3">
    <source>
        <dbReference type="Proteomes" id="UP001595748"/>
    </source>
</evidence>
<feature type="domain" description="CheW-like" evidence="1">
    <location>
        <begin position="4"/>
        <end position="141"/>
    </location>
</feature>
<dbReference type="InterPro" id="IPR036061">
    <property type="entry name" value="CheW-like_dom_sf"/>
</dbReference>
<keyword evidence="3" id="KW-1185">Reference proteome</keyword>
<dbReference type="EMBL" id="JBHRZF010000212">
    <property type="protein sequence ID" value="MFC3862713.1"/>
    <property type="molecule type" value="Genomic_DNA"/>
</dbReference>
<reference evidence="3" key="1">
    <citation type="journal article" date="2019" name="Int. J. Syst. Evol. Microbiol.">
        <title>The Global Catalogue of Microorganisms (GCM) 10K type strain sequencing project: providing services to taxonomists for standard genome sequencing and annotation.</title>
        <authorList>
            <consortium name="The Broad Institute Genomics Platform"/>
            <consortium name="The Broad Institute Genome Sequencing Center for Infectious Disease"/>
            <person name="Wu L."/>
            <person name="Ma J."/>
        </authorList>
    </citation>
    <scope>NUCLEOTIDE SEQUENCE [LARGE SCALE GENOMIC DNA]</scope>
    <source>
        <strain evidence="3">CCTCC AB 2013263</strain>
    </source>
</reference>
<dbReference type="SMART" id="SM00260">
    <property type="entry name" value="CheW"/>
    <property type="match status" value="1"/>
</dbReference>
<name>A0ABV8AAJ0_9DEIO</name>
<dbReference type="PROSITE" id="PS50851">
    <property type="entry name" value="CHEW"/>
    <property type="match status" value="1"/>
</dbReference>